<dbReference type="PANTHER" id="PTHR10900">
    <property type="entry name" value="PERIOSTIN-RELATED"/>
    <property type="match status" value="1"/>
</dbReference>
<keyword evidence="4" id="KW-1185">Reference proteome</keyword>
<feature type="domain" description="FAS1" evidence="2">
    <location>
        <begin position="296"/>
        <end position="387"/>
    </location>
</feature>
<organism evidence="3 4">
    <name type="scientific">Tricholomella constricta</name>
    <dbReference type="NCBI Taxonomy" id="117010"/>
    <lineage>
        <taxon>Eukaryota</taxon>
        <taxon>Fungi</taxon>
        <taxon>Dikarya</taxon>
        <taxon>Basidiomycota</taxon>
        <taxon>Agaricomycotina</taxon>
        <taxon>Agaricomycetes</taxon>
        <taxon>Agaricomycetidae</taxon>
        <taxon>Agaricales</taxon>
        <taxon>Tricholomatineae</taxon>
        <taxon>Lyophyllaceae</taxon>
        <taxon>Tricholomella</taxon>
    </lineage>
</organism>
<evidence type="ECO:0000313" key="3">
    <source>
        <dbReference type="EMBL" id="KAF5386705.1"/>
    </source>
</evidence>
<feature type="region of interest" description="Disordered" evidence="1">
    <location>
        <begin position="475"/>
        <end position="494"/>
    </location>
</feature>
<evidence type="ECO:0000256" key="1">
    <source>
        <dbReference type="SAM" id="MobiDB-lite"/>
    </source>
</evidence>
<gene>
    <name evidence="3" type="ORF">D9615_001731</name>
</gene>
<feature type="domain" description="FAS1" evidence="2">
    <location>
        <begin position="92"/>
        <end position="292"/>
    </location>
</feature>
<dbReference type="InterPro" id="IPR036378">
    <property type="entry name" value="FAS1_dom_sf"/>
</dbReference>
<dbReference type="PANTHER" id="PTHR10900:SF125">
    <property type="entry name" value="FAS1 DOMAIN-CONTAINING PROTEIN YLR001C"/>
    <property type="match status" value="1"/>
</dbReference>
<proteinExistence type="predicted"/>
<feature type="compositionally biased region" description="Basic and acidic residues" evidence="1">
    <location>
        <begin position="475"/>
        <end position="487"/>
    </location>
</feature>
<dbReference type="EMBL" id="JAACJP010000002">
    <property type="protein sequence ID" value="KAF5386705.1"/>
    <property type="molecule type" value="Genomic_DNA"/>
</dbReference>
<dbReference type="InterPro" id="IPR000782">
    <property type="entry name" value="FAS1_domain"/>
</dbReference>
<feature type="region of interest" description="Disordered" evidence="1">
    <location>
        <begin position="574"/>
        <end position="593"/>
    </location>
</feature>
<evidence type="ECO:0000313" key="4">
    <source>
        <dbReference type="Proteomes" id="UP000565441"/>
    </source>
</evidence>
<dbReference type="AlphaFoldDB" id="A0A8H5M9X2"/>
<sequence length="707" mass="79012">MPEEDARILCSLMIMPNPDKPDSAVSSAHFVSCALTMRFTAEALVLGAIFVVVTGTTFVQYPTEFDPTWYAGGGLDYGSPPQKPLPWPGPGNETIYTTLSNDKEYTKLVKAINFADKIVSVLNDSSAEWAPLSSYPCTLSDILPSITFFAVSDSALRQPHRPHLDSNINDIASLIQAYDLSDVVHHVDEFEARSADTKDDDRKQRKKFLKKLVRAILSYHILPSKFDAIGLADNNTFATNLVLPDALGSRSLRIRVAHSLISPTPTINFYSRVVRPDGPASNGIIHGVNHPLLPPPPVFQELFMAPSIFSTFTSAIQRTGLTDSLDMRYVRGKNNEKGSLEGATAVTVFAPSNHAFQSLPKKLGLFLFSPFGTRVLRKLLQYHIVPDLVFHTGKSPLRMTPHIYDLQSTSLPDYQYNKSESTSAKPCKRKTFDISKLGPLGTDLSPLRFHDSQHDCHGLFDDTFWDMPTSEVSFPDKDSLGPKEKDPPPSNPFQFNIRHHEEILAMDTETYEALTDAQQDYVAQYLELYDILTNGMPSPHDPIDEYPVPPGHSFPYLPTFSVATDLHRVRVDNVPPPGPAHSSCAESDERARPKPISSFDATLPTALTNHSINAHVEKFNISIPIPGPRRPHRISTKFTVDGRYVVLQDIVGLNGAVHVINQLLDPRGHHPHHPRPPHHSLYYDDFMDMDATWEDWEHWLPRWAAEN</sequence>
<dbReference type="Gene3D" id="2.30.180.10">
    <property type="entry name" value="FAS1 domain"/>
    <property type="match status" value="2"/>
</dbReference>
<dbReference type="Pfam" id="PF02469">
    <property type="entry name" value="Fasciclin"/>
    <property type="match status" value="2"/>
</dbReference>
<dbReference type="Proteomes" id="UP000565441">
    <property type="component" value="Unassembled WGS sequence"/>
</dbReference>
<reference evidence="3 4" key="1">
    <citation type="journal article" date="2020" name="ISME J.">
        <title>Uncovering the hidden diversity of litter-decomposition mechanisms in mushroom-forming fungi.</title>
        <authorList>
            <person name="Floudas D."/>
            <person name="Bentzer J."/>
            <person name="Ahren D."/>
            <person name="Johansson T."/>
            <person name="Persson P."/>
            <person name="Tunlid A."/>
        </authorList>
    </citation>
    <scope>NUCLEOTIDE SEQUENCE [LARGE SCALE GENOMIC DNA]</scope>
    <source>
        <strain evidence="3 4">CBS 661.87</strain>
    </source>
</reference>
<protein>
    <recommendedName>
        <fullName evidence="2">FAS1 domain-containing protein</fullName>
    </recommendedName>
</protein>
<dbReference type="InterPro" id="IPR050904">
    <property type="entry name" value="Adhesion/Biosynth-related"/>
</dbReference>
<comment type="caution">
    <text evidence="3">The sequence shown here is derived from an EMBL/GenBank/DDBJ whole genome shotgun (WGS) entry which is preliminary data.</text>
</comment>
<dbReference type="PROSITE" id="PS50213">
    <property type="entry name" value="FAS1"/>
    <property type="match status" value="2"/>
</dbReference>
<dbReference type="SMART" id="SM00554">
    <property type="entry name" value="FAS1"/>
    <property type="match status" value="2"/>
</dbReference>
<evidence type="ECO:0000259" key="2">
    <source>
        <dbReference type="PROSITE" id="PS50213"/>
    </source>
</evidence>
<accession>A0A8H5M9X2</accession>
<dbReference type="GO" id="GO:0005615">
    <property type="term" value="C:extracellular space"/>
    <property type="evidence" value="ECO:0007669"/>
    <property type="project" value="TreeGrafter"/>
</dbReference>
<name>A0A8H5M9X2_9AGAR</name>
<dbReference type="OrthoDB" id="7700931at2759"/>
<dbReference type="SUPFAM" id="SSF82153">
    <property type="entry name" value="FAS1 domain"/>
    <property type="match status" value="2"/>
</dbReference>